<sequence length="90" mass="10584">MTNEIHFIDFEPQVTGTTFWQGKTYESKELVLERANQWIRKNYNNKIVNVETILLPVSNKTGKKNTTSKINMHAGHVYLIQVMRVWYQIG</sequence>
<gene>
    <name evidence="1" type="ORF">LY01_02607</name>
</gene>
<dbReference type="EMBL" id="PTJE01000007">
    <property type="protein sequence ID" value="PPK93322.1"/>
    <property type="molecule type" value="Genomic_DNA"/>
</dbReference>
<reference evidence="1 2" key="1">
    <citation type="submission" date="2018-02" db="EMBL/GenBank/DDBJ databases">
        <title>Genomic Encyclopedia of Archaeal and Bacterial Type Strains, Phase II (KMG-II): from individual species to whole genera.</title>
        <authorList>
            <person name="Goeker M."/>
        </authorList>
    </citation>
    <scope>NUCLEOTIDE SEQUENCE [LARGE SCALE GENOMIC DNA]</scope>
    <source>
        <strain evidence="1 2">DSM 16809</strain>
    </source>
</reference>
<organism evidence="1 2">
    <name type="scientific">Nonlabens xylanidelens</name>
    <dbReference type="NCBI Taxonomy" id="191564"/>
    <lineage>
        <taxon>Bacteria</taxon>
        <taxon>Pseudomonadati</taxon>
        <taxon>Bacteroidota</taxon>
        <taxon>Flavobacteriia</taxon>
        <taxon>Flavobacteriales</taxon>
        <taxon>Flavobacteriaceae</taxon>
        <taxon>Nonlabens</taxon>
    </lineage>
</organism>
<name>A0A2S6IGI3_9FLAO</name>
<dbReference type="OrthoDB" id="1144128at2"/>
<dbReference type="AlphaFoldDB" id="A0A2S6IGI3"/>
<protein>
    <submittedName>
        <fullName evidence="1">Uncharacterized protein</fullName>
    </submittedName>
</protein>
<evidence type="ECO:0000313" key="1">
    <source>
        <dbReference type="EMBL" id="PPK93322.1"/>
    </source>
</evidence>
<evidence type="ECO:0000313" key="2">
    <source>
        <dbReference type="Proteomes" id="UP000239002"/>
    </source>
</evidence>
<proteinExistence type="predicted"/>
<dbReference type="RefSeq" id="WP_104516277.1">
    <property type="nucleotide sequence ID" value="NZ_MQVW01000012.1"/>
</dbReference>
<accession>A0A2S6IGI3</accession>
<comment type="caution">
    <text evidence="1">The sequence shown here is derived from an EMBL/GenBank/DDBJ whole genome shotgun (WGS) entry which is preliminary data.</text>
</comment>
<keyword evidence="2" id="KW-1185">Reference proteome</keyword>
<dbReference type="Proteomes" id="UP000239002">
    <property type="component" value="Unassembled WGS sequence"/>
</dbReference>